<protein>
    <submittedName>
        <fullName evidence="4">Uncharacterized protein</fullName>
    </submittedName>
</protein>
<evidence type="ECO:0000256" key="2">
    <source>
        <dbReference type="ARBA" id="ARBA00023043"/>
    </source>
</evidence>
<evidence type="ECO:0000256" key="1">
    <source>
        <dbReference type="ARBA" id="ARBA00022737"/>
    </source>
</evidence>
<dbReference type="AlphaFoldDB" id="A0AAV5DI02"/>
<dbReference type="PRINTS" id="PR01415">
    <property type="entry name" value="ANKYRIN"/>
</dbReference>
<dbReference type="PANTHER" id="PTHR24161">
    <property type="entry name" value="ANK_REP_REGION DOMAIN-CONTAINING PROTEIN-RELATED"/>
    <property type="match status" value="1"/>
</dbReference>
<dbReference type="PROSITE" id="PS50297">
    <property type="entry name" value="ANK_REP_REGION"/>
    <property type="match status" value="2"/>
</dbReference>
<feature type="repeat" description="ANK" evidence="3">
    <location>
        <begin position="29"/>
        <end position="61"/>
    </location>
</feature>
<dbReference type="PROSITE" id="PS50088">
    <property type="entry name" value="ANK_REPEAT"/>
    <property type="match status" value="2"/>
</dbReference>
<keyword evidence="5" id="KW-1185">Reference proteome</keyword>
<reference evidence="4" key="1">
    <citation type="journal article" date="2018" name="DNA Res.">
        <title>Multiple hybrid de novo genome assembly of finger millet, an orphan allotetraploid crop.</title>
        <authorList>
            <person name="Hatakeyama M."/>
            <person name="Aluri S."/>
            <person name="Balachadran M.T."/>
            <person name="Sivarajan S.R."/>
            <person name="Patrignani A."/>
            <person name="Gruter S."/>
            <person name="Poveda L."/>
            <person name="Shimizu-Inatsugi R."/>
            <person name="Baeten J."/>
            <person name="Francoijs K.J."/>
            <person name="Nataraja K.N."/>
            <person name="Reddy Y.A.N."/>
            <person name="Phadnis S."/>
            <person name="Ravikumar R.L."/>
            <person name="Schlapbach R."/>
            <person name="Sreeman S.M."/>
            <person name="Shimizu K.K."/>
        </authorList>
    </citation>
    <scope>NUCLEOTIDE SEQUENCE</scope>
</reference>
<dbReference type="InterPro" id="IPR002110">
    <property type="entry name" value="Ankyrin_rpt"/>
</dbReference>
<comment type="caution">
    <text evidence="4">The sequence shown here is derived from an EMBL/GenBank/DDBJ whole genome shotgun (WGS) entry which is preliminary data.</text>
</comment>
<proteinExistence type="predicted"/>
<dbReference type="Pfam" id="PF00023">
    <property type="entry name" value="Ank"/>
    <property type="match status" value="2"/>
</dbReference>
<evidence type="ECO:0000313" key="4">
    <source>
        <dbReference type="EMBL" id="GJN09732.1"/>
    </source>
</evidence>
<dbReference type="Gene3D" id="1.25.40.20">
    <property type="entry name" value="Ankyrin repeat-containing domain"/>
    <property type="match status" value="1"/>
</dbReference>
<feature type="repeat" description="ANK" evidence="3">
    <location>
        <begin position="72"/>
        <end position="104"/>
    </location>
</feature>
<organism evidence="4 5">
    <name type="scientific">Eleusine coracana subsp. coracana</name>
    <dbReference type="NCBI Taxonomy" id="191504"/>
    <lineage>
        <taxon>Eukaryota</taxon>
        <taxon>Viridiplantae</taxon>
        <taxon>Streptophyta</taxon>
        <taxon>Embryophyta</taxon>
        <taxon>Tracheophyta</taxon>
        <taxon>Spermatophyta</taxon>
        <taxon>Magnoliopsida</taxon>
        <taxon>Liliopsida</taxon>
        <taxon>Poales</taxon>
        <taxon>Poaceae</taxon>
        <taxon>PACMAD clade</taxon>
        <taxon>Chloridoideae</taxon>
        <taxon>Cynodonteae</taxon>
        <taxon>Eleusininae</taxon>
        <taxon>Eleusine</taxon>
    </lineage>
</organism>
<evidence type="ECO:0000256" key="3">
    <source>
        <dbReference type="PROSITE-ProRule" id="PRU00023"/>
    </source>
</evidence>
<dbReference type="InterPro" id="IPR036770">
    <property type="entry name" value="Ankyrin_rpt-contain_sf"/>
</dbReference>
<keyword evidence="1" id="KW-0677">Repeat</keyword>
<dbReference type="SMART" id="SM00248">
    <property type="entry name" value="ANK"/>
    <property type="match status" value="2"/>
</dbReference>
<dbReference type="SUPFAM" id="SSF48403">
    <property type="entry name" value="Ankyrin repeat"/>
    <property type="match status" value="1"/>
</dbReference>
<reference evidence="4" key="2">
    <citation type="submission" date="2021-12" db="EMBL/GenBank/DDBJ databases">
        <title>Resequencing data analysis of finger millet.</title>
        <authorList>
            <person name="Hatakeyama M."/>
            <person name="Aluri S."/>
            <person name="Balachadran M.T."/>
            <person name="Sivarajan S.R."/>
            <person name="Poveda L."/>
            <person name="Shimizu-Inatsugi R."/>
            <person name="Schlapbach R."/>
            <person name="Sreeman S.M."/>
            <person name="Shimizu K.K."/>
        </authorList>
    </citation>
    <scope>NUCLEOTIDE SEQUENCE</scope>
</reference>
<evidence type="ECO:0000313" key="5">
    <source>
        <dbReference type="Proteomes" id="UP001054889"/>
    </source>
</evidence>
<sequence>MRGKSTDEAKKDVFDAVAIRRLINGKSDGGVTPLHLAALHGHAESVQLLLDLGASVSEVTINDGSTIDLIGSGSTPLHYAACGGSAVCCQLLVAAGANMGAVNANGVCQAMCLFSARIVTFVDFSRECGWRKTSASSTCQDPCVICLEVECTVAAEGSEKLIS</sequence>
<dbReference type="EMBL" id="BQKI01000016">
    <property type="protein sequence ID" value="GJN09732.1"/>
    <property type="molecule type" value="Genomic_DNA"/>
</dbReference>
<name>A0AAV5DI02_ELECO</name>
<dbReference type="PANTHER" id="PTHR24161:SF122">
    <property type="match status" value="1"/>
</dbReference>
<dbReference type="Proteomes" id="UP001054889">
    <property type="component" value="Unassembled WGS sequence"/>
</dbReference>
<accession>A0AAV5DI02</accession>
<keyword evidence="2 3" id="KW-0040">ANK repeat</keyword>
<gene>
    <name evidence="4" type="primary">ga27763</name>
    <name evidence="4" type="ORF">PR202_ga27763</name>
</gene>